<dbReference type="AlphaFoldDB" id="A0A392P7V4"/>
<keyword evidence="4" id="KW-1185">Reference proteome</keyword>
<dbReference type="Gene3D" id="3.30.420.10">
    <property type="entry name" value="Ribonuclease H-like superfamily/Ribonuclease H"/>
    <property type="match status" value="1"/>
</dbReference>
<dbReference type="Proteomes" id="UP000265520">
    <property type="component" value="Unassembled WGS sequence"/>
</dbReference>
<evidence type="ECO:0000259" key="2">
    <source>
        <dbReference type="PROSITE" id="PS50879"/>
    </source>
</evidence>
<accession>A0A392P7V4</accession>
<evidence type="ECO:0000313" key="3">
    <source>
        <dbReference type="EMBL" id="MCI08173.1"/>
    </source>
</evidence>
<proteinExistence type="predicted"/>
<dbReference type="GO" id="GO:0003676">
    <property type="term" value="F:nucleic acid binding"/>
    <property type="evidence" value="ECO:0007669"/>
    <property type="project" value="InterPro"/>
</dbReference>
<feature type="region of interest" description="Disordered" evidence="1">
    <location>
        <begin position="96"/>
        <end position="117"/>
    </location>
</feature>
<feature type="domain" description="RNase H type-1" evidence="2">
    <location>
        <begin position="120"/>
        <end position="233"/>
    </location>
</feature>
<dbReference type="Pfam" id="PF13456">
    <property type="entry name" value="RVT_3"/>
    <property type="match status" value="1"/>
</dbReference>
<protein>
    <submittedName>
        <fullName evidence="3">Putative gag polyprotein</fullName>
    </submittedName>
</protein>
<feature type="non-terminal residue" evidence="3">
    <location>
        <position position="1"/>
    </location>
</feature>
<dbReference type="PANTHER" id="PTHR48475:SF2">
    <property type="entry name" value="RIBONUCLEASE H"/>
    <property type="match status" value="1"/>
</dbReference>
<dbReference type="InterPro" id="IPR043502">
    <property type="entry name" value="DNA/RNA_pol_sf"/>
</dbReference>
<dbReference type="InterPro" id="IPR041577">
    <property type="entry name" value="RT_RNaseH_2"/>
</dbReference>
<dbReference type="SUPFAM" id="SSF53098">
    <property type="entry name" value="Ribonuclease H-like"/>
    <property type="match status" value="1"/>
</dbReference>
<comment type="caution">
    <text evidence="3">The sequence shown here is derived from an EMBL/GenBank/DDBJ whole genome shotgun (WGS) entry which is preliminary data.</text>
</comment>
<reference evidence="3 4" key="1">
    <citation type="journal article" date="2018" name="Front. Plant Sci.">
        <title>Red Clover (Trifolium pratense) and Zigzag Clover (T. medium) - A Picture of Genomic Similarities and Differences.</title>
        <authorList>
            <person name="Dluhosova J."/>
            <person name="Istvanek J."/>
            <person name="Nedelnik J."/>
            <person name="Repkova J."/>
        </authorList>
    </citation>
    <scope>NUCLEOTIDE SEQUENCE [LARGE SCALE GENOMIC DNA]</scope>
    <source>
        <strain evidence="4">cv. 10/8</strain>
        <tissue evidence="3">Leaf</tissue>
    </source>
</reference>
<dbReference type="InterPro" id="IPR036397">
    <property type="entry name" value="RNaseH_sf"/>
</dbReference>
<dbReference type="InterPro" id="IPR002156">
    <property type="entry name" value="RNaseH_domain"/>
</dbReference>
<organism evidence="3 4">
    <name type="scientific">Trifolium medium</name>
    <dbReference type="NCBI Taxonomy" id="97028"/>
    <lineage>
        <taxon>Eukaryota</taxon>
        <taxon>Viridiplantae</taxon>
        <taxon>Streptophyta</taxon>
        <taxon>Embryophyta</taxon>
        <taxon>Tracheophyta</taxon>
        <taxon>Spermatophyta</taxon>
        <taxon>Magnoliopsida</taxon>
        <taxon>eudicotyledons</taxon>
        <taxon>Gunneridae</taxon>
        <taxon>Pentapetalae</taxon>
        <taxon>rosids</taxon>
        <taxon>fabids</taxon>
        <taxon>Fabales</taxon>
        <taxon>Fabaceae</taxon>
        <taxon>Papilionoideae</taxon>
        <taxon>50 kb inversion clade</taxon>
        <taxon>NPAAA clade</taxon>
        <taxon>Hologalegina</taxon>
        <taxon>IRL clade</taxon>
        <taxon>Trifolieae</taxon>
        <taxon>Trifolium</taxon>
    </lineage>
</organism>
<dbReference type="PROSITE" id="PS50879">
    <property type="entry name" value="RNASE_H_1"/>
    <property type="match status" value="1"/>
</dbReference>
<dbReference type="SUPFAM" id="SSF56672">
    <property type="entry name" value="DNA/RNA polymerases"/>
    <property type="match status" value="1"/>
</dbReference>
<dbReference type="GO" id="GO:0004523">
    <property type="term" value="F:RNA-DNA hybrid ribonuclease activity"/>
    <property type="evidence" value="ECO:0007669"/>
    <property type="project" value="InterPro"/>
</dbReference>
<evidence type="ECO:0000256" key="1">
    <source>
        <dbReference type="SAM" id="MobiDB-lite"/>
    </source>
</evidence>
<dbReference type="Pfam" id="PF17919">
    <property type="entry name" value="RT_RNaseH_2"/>
    <property type="match status" value="1"/>
</dbReference>
<evidence type="ECO:0000313" key="4">
    <source>
        <dbReference type="Proteomes" id="UP000265520"/>
    </source>
</evidence>
<dbReference type="EMBL" id="LXQA010068005">
    <property type="protein sequence ID" value="MCI08173.1"/>
    <property type="molecule type" value="Genomic_DNA"/>
</dbReference>
<name>A0A392P7V4_9FABA</name>
<dbReference type="PANTHER" id="PTHR48475">
    <property type="entry name" value="RIBONUCLEASE H"/>
    <property type="match status" value="1"/>
</dbReference>
<dbReference type="InterPro" id="IPR012337">
    <property type="entry name" value="RNaseH-like_sf"/>
</dbReference>
<dbReference type="CDD" id="cd09279">
    <property type="entry name" value="RNase_HI_like"/>
    <property type="match status" value="1"/>
</dbReference>
<sequence length="233" mass="25768">LFEPPVLSRPDDEEVLYLYLAVASEALSAVLIRETTERQKSIYFTSKALQGPEIRYQLIKKVALVLVNAARRLRHGGQDAQMVPRALRVRYLLRKQKSSKGTSPSRLRCRKTHPATPTDGADKWTIFVDGASIPTGAGAGIILENENGILIEVSLALSFPTSNNQAEYKAFLAGLRLAEDVGAKEIKIYTDSQLVASQVLGEYQAKNNNLSEYLALVREKISKFDSAEVQHVP</sequence>